<evidence type="ECO:0000256" key="4">
    <source>
        <dbReference type="ARBA" id="ARBA00023163"/>
    </source>
</evidence>
<keyword evidence="5" id="KW-0472">Membrane</keyword>
<dbReference type="EMBL" id="BONI01000002">
    <property type="protein sequence ID" value="GIG03802.1"/>
    <property type="molecule type" value="Genomic_DNA"/>
</dbReference>
<gene>
    <name evidence="7" type="ORF">Cco03nite_05020</name>
</gene>
<dbReference type="Gene3D" id="1.10.10.10">
    <property type="entry name" value="Winged helix-like DNA-binding domain superfamily/Winged helix DNA-binding domain"/>
    <property type="match status" value="1"/>
</dbReference>
<evidence type="ECO:0000313" key="7">
    <source>
        <dbReference type="EMBL" id="GIG03802.1"/>
    </source>
</evidence>
<dbReference type="SUPFAM" id="SSF88659">
    <property type="entry name" value="Sigma3 and sigma4 domains of RNA polymerase sigma factors"/>
    <property type="match status" value="1"/>
</dbReference>
<evidence type="ECO:0000256" key="5">
    <source>
        <dbReference type="SAM" id="Phobius"/>
    </source>
</evidence>
<evidence type="ECO:0000256" key="1">
    <source>
        <dbReference type="ARBA" id="ARBA00010641"/>
    </source>
</evidence>
<comment type="caution">
    <text evidence="7">The sequence shown here is derived from an EMBL/GenBank/DDBJ whole genome shotgun (WGS) entry which is preliminary data.</text>
</comment>
<dbReference type="InterPro" id="IPR013249">
    <property type="entry name" value="RNA_pol_sigma70_r4_t2"/>
</dbReference>
<protein>
    <recommendedName>
        <fullName evidence="6">RNA polymerase sigma factor 70 region 4 type 2 domain-containing protein</fullName>
    </recommendedName>
</protein>
<dbReference type="Proteomes" id="UP000630887">
    <property type="component" value="Unassembled WGS sequence"/>
</dbReference>
<dbReference type="AlphaFoldDB" id="A0A8J3KPR2"/>
<feature type="transmembrane region" description="Helical" evidence="5">
    <location>
        <begin position="31"/>
        <end position="53"/>
    </location>
</feature>
<name>A0A8J3KPR2_9ACTN</name>
<reference evidence="7 8" key="1">
    <citation type="submission" date="2021-01" db="EMBL/GenBank/DDBJ databases">
        <title>Whole genome shotgun sequence of Catellatospora coxensis NBRC 107359.</title>
        <authorList>
            <person name="Komaki H."/>
            <person name="Tamura T."/>
        </authorList>
    </citation>
    <scope>NUCLEOTIDE SEQUENCE [LARGE SCALE GENOMIC DNA]</scope>
    <source>
        <strain evidence="7 8">NBRC 107359</strain>
    </source>
</reference>
<dbReference type="GO" id="GO:0006352">
    <property type="term" value="P:DNA-templated transcription initiation"/>
    <property type="evidence" value="ECO:0007669"/>
    <property type="project" value="InterPro"/>
</dbReference>
<keyword evidence="8" id="KW-1185">Reference proteome</keyword>
<organism evidence="7 8">
    <name type="scientific">Catellatospora coxensis</name>
    <dbReference type="NCBI Taxonomy" id="310354"/>
    <lineage>
        <taxon>Bacteria</taxon>
        <taxon>Bacillati</taxon>
        <taxon>Actinomycetota</taxon>
        <taxon>Actinomycetes</taxon>
        <taxon>Micromonosporales</taxon>
        <taxon>Micromonosporaceae</taxon>
        <taxon>Catellatospora</taxon>
    </lineage>
</organism>
<evidence type="ECO:0000259" key="6">
    <source>
        <dbReference type="Pfam" id="PF08281"/>
    </source>
</evidence>
<proteinExistence type="inferred from homology"/>
<accession>A0A8J3KPR2</accession>
<evidence type="ECO:0000313" key="8">
    <source>
        <dbReference type="Proteomes" id="UP000630887"/>
    </source>
</evidence>
<keyword evidence="2" id="KW-0805">Transcription regulation</keyword>
<dbReference type="GO" id="GO:0003677">
    <property type="term" value="F:DNA binding"/>
    <property type="evidence" value="ECO:0007669"/>
    <property type="project" value="InterPro"/>
</dbReference>
<dbReference type="InterPro" id="IPR013324">
    <property type="entry name" value="RNA_pol_sigma_r3/r4-like"/>
</dbReference>
<comment type="similarity">
    <text evidence="1">Belongs to the sigma-70 factor family. ECF subfamily.</text>
</comment>
<sequence>MEERLDAAAEAHRVYAAMQRLSPADRQALELVAVDGLSAGAAAAAVGVSPVALRVRMVRARRPN</sequence>
<keyword evidence="4" id="KW-0804">Transcription</keyword>
<evidence type="ECO:0000256" key="3">
    <source>
        <dbReference type="ARBA" id="ARBA00023082"/>
    </source>
</evidence>
<keyword evidence="5" id="KW-0812">Transmembrane</keyword>
<dbReference type="InterPro" id="IPR036388">
    <property type="entry name" value="WH-like_DNA-bd_sf"/>
</dbReference>
<dbReference type="Pfam" id="PF08281">
    <property type="entry name" value="Sigma70_r4_2"/>
    <property type="match status" value="1"/>
</dbReference>
<keyword evidence="5" id="KW-1133">Transmembrane helix</keyword>
<dbReference type="GO" id="GO:0016987">
    <property type="term" value="F:sigma factor activity"/>
    <property type="evidence" value="ECO:0007669"/>
    <property type="project" value="UniProtKB-KW"/>
</dbReference>
<evidence type="ECO:0000256" key="2">
    <source>
        <dbReference type="ARBA" id="ARBA00023015"/>
    </source>
</evidence>
<keyword evidence="3" id="KW-0731">Sigma factor</keyword>
<feature type="domain" description="RNA polymerase sigma factor 70 region 4 type 2" evidence="6">
    <location>
        <begin position="13"/>
        <end position="62"/>
    </location>
</feature>
<dbReference type="RefSeq" id="WP_203688260.1">
    <property type="nucleotide sequence ID" value="NZ_BONI01000002.1"/>
</dbReference>